<keyword evidence="1" id="KW-0812">Transmembrane</keyword>
<comment type="caution">
    <text evidence="2">The sequence shown here is derived from an EMBL/GenBank/DDBJ whole genome shotgun (WGS) entry which is preliminary data.</text>
</comment>
<sequence length="45" mass="4720">MLTQCAGSQDFSMELLGILALLGGLALLAAVPLVAVLHTVEARRR</sequence>
<gene>
    <name evidence="2" type="ORF">GCM10022247_16180</name>
</gene>
<protein>
    <submittedName>
        <fullName evidence="2">Uncharacterized protein</fullName>
    </submittedName>
</protein>
<dbReference type="EMBL" id="BAABAL010000005">
    <property type="protein sequence ID" value="GAA3996931.1"/>
    <property type="molecule type" value="Genomic_DNA"/>
</dbReference>
<reference evidence="3" key="1">
    <citation type="journal article" date="2019" name="Int. J. Syst. Evol. Microbiol.">
        <title>The Global Catalogue of Microorganisms (GCM) 10K type strain sequencing project: providing services to taxonomists for standard genome sequencing and annotation.</title>
        <authorList>
            <consortium name="The Broad Institute Genomics Platform"/>
            <consortium name="The Broad Institute Genome Sequencing Center for Infectious Disease"/>
            <person name="Wu L."/>
            <person name="Ma J."/>
        </authorList>
    </citation>
    <scope>NUCLEOTIDE SEQUENCE [LARGE SCALE GENOMIC DNA]</scope>
    <source>
        <strain evidence="3">JCM 17342</strain>
    </source>
</reference>
<feature type="transmembrane region" description="Helical" evidence="1">
    <location>
        <begin position="15"/>
        <end position="37"/>
    </location>
</feature>
<accession>A0ABP7RFZ4</accession>
<dbReference type="Proteomes" id="UP001501747">
    <property type="component" value="Unassembled WGS sequence"/>
</dbReference>
<organism evidence="2 3">
    <name type="scientific">Allokutzneria multivorans</name>
    <dbReference type="NCBI Taxonomy" id="1142134"/>
    <lineage>
        <taxon>Bacteria</taxon>
        <taxon>Bacillati</taxon>
        <taxon>Actinomycetota</taxon>
        <taxon>Actinomycetes</taxon>
        <taxon>Pseudonocardiales</taxon>
        <taxon>Pseudonocardiaceae</taxon>
        <taxon>Allokutzneria</taxon>
    </lineage>
</organism>
<keyword evidence="1" id="KW-1133">Transmembrane helix</keyword>
<proteinExistence type="predicted"/>
<keyword evidence="3" id="KW-1185">Reference proteome</keyword>
<evidence type="ECO:0000256" key="1">
    <source>
        <dbReference type="SAM" id="Phobius"/>
    </source>
</evidence>
<keyword evidence="1" id="KW-0472">Membrane</keyword>
<evidence type="ECO:0000313" key="2">
    <source>
        <dbReference type="EMBL" id="GAA3996931.1"/>
    </source>
</evidence>
<name>A0ABP7RFZ4_9PSEU</name>
<evidence type="ECO:0000313" key="3">
    <source>
        <dbReference type="Proteomes" id="UP001501747"/>
    </source>
</evidence>